<feature type="coiled-coil region" evidence="1">
    <location>
        <begin position="46"/>
        <end position="83"/>
    </location>
</feature>
<organism evidence="3 4">
    <name type="scientific">Larinioides sclopetarius</name>
    <dbReference type="NCBI Taxonomy" id="280406"/>
    <lineage>
        <taxon>Eukaryota</taxon>
        <taxon>Metazoa</taxon>
        <taxon>Ecdysozoa</taxon>
        <taxon>Arthropoda</taxon>
        <taxon>Chelicerata</taxon>
        <taxon>Arachnida</taxon>
        <taxon>Araneae</taxon>
        <taxon>Araneomorphae</taxon>
        <taxon>Entelegynae</taxon>
        <taxon>Araneoidea</taxon>
        <taxon>Araneidae</taxon>
        <taxon>Larinioides</taxon>
    </lineage>
</organism>
<name>A0AAV1Z508_9ARAC</name>
<proteinExistence type="predicted"/>
<gene>
    <name evidence="3" type="ORF">LARSCL_LOCUS3069</name>
</gene>
<reference evidence="3 4" key="1">
    <citation type="submission" date="2024-04" db="EMBL/GenBank/DDBJ databases">
        <authorList>
            <person name="Rising A."/>
            <person name="Reimegard J."/>
            <person name="Sonavane S."/>
            <person name="Akerstrom W."/>
            <person name="Nylinder S."/>
            <person name="Hedman E."/>
            <person name="Kallberg Y."/>
        </authorList>
    </citation>
    <scope>NUCLEOTIDE SEQUENCE [LARGE SCALE GENOMIC DNA]</scope>
</reference>
<protein>
    <submittedName>
        <fullName evidence="3">Uncharacterized protein</fullName>
    </submittedName>
</protein>
<feature type="region of interest" description="Disordered" evidence="2">
    <location>
        <begin position="104"/>
        <end position="123"/>
    </location>
</feature>
<dbReference type="Proteomes" id="UP001497382">
    <property type="component" value="Unassembled WGS sequence"/>
</dbReference>
<evidence type="ECO:0000256" key="1">
    <source>
        <dbReference type="SAM" id="Coils"/>
    </source>
</evidence>
<evidence type="ECO:0000256" key="2">
    <source>
        <dbReference type="SAM" id="MobiDB-lite"/>
    </source>
</evidence>
<evidence type="ECO:0000313" key="3">
    <source>
        <dbReference type="EMBL" id="CAL1266393.1"/>
    </source>
</evidence>
<accession>A0AAV1Z508</accession>
<comment type="caution">
    <text evidence="3">The sequence shown here is derived from an EMBL/GenBank/DDBJ whole genome shotgun (WGS) entry which is preliminary data.</text>
</comment>
<dbReference type="EMBL" id="CAXIEN010000023">
    <property type="protein sequence ID" value="CAL1266393.1"/>
    <property type="molecule type" value="Genomic_DNA"/>
</dbReference>
<keyword evidence="4" id="KW-1185">Reference proteome</keyword>
<evidence type="ECO:0000313" key="4">
    <source>
        <dbReference type="Proteomes" id="UP001497382"/>
    </source>
</evidence>
<sequence>MAECYSPREHAFYEKFQGMESNITFDESLDYEYDKENENTPDVPENKQCKEELNKVKHNKEAVKTLLQTMNNLKLAHEKLKEELYLKALSRRSYIYTPVHRPARSYTRNRQHSSPYSWSAKKI</sequence>
<keyword evidence="1" id="KW-0175">Coiled coil</keyword>
<dbReference type="AlphaFoldDB" id="A0AAV1Z508"/>